<evidence type="ECO:0000313" key="4">
    <source>
        <dbReference type="Proteomes" id="UP000605846"/>
    </source>
</evidence>
<gene>
    <name evidence="3" type="ORF">EC973_005446</name>
</gene>
<protein>
    <recommendedName>
        <fullName evidence="2">PhoD-like phosphatase domain-containing protein</fullName>
    </recommendedName>
</protein>
<dbReference type="PANTHER" id="PTHR46689">
    <property type="entry name" value="MEMBRANE PROTEIN, PUTATIVE-RELATED"/>
    <property type="match status" value="1"/>
</dbReference>
<dbReference type="PANTHER" id="PTHR46689:SF1">
    <property type="entry name" value="PHOD-LIKE PHOSPHATASE DOMAIN-CONTAINING PROTEIN"/>
    <property type="match status" value="1"/>
</dbReference>
<feature type="compositionally biased region" description="Polar residues" evidence="1">
    <location>
        <begin position="7"/>
        <end position="24"/>
    </location>
</feature>
<dbReference type="InterPro" id="IPR038607">
    <property type="entry name" value="PhoD-like_sf"/>
</dbReference>
<dbReference type="InterPro" id="IPR043904">
    <property type="entry name" value="PhoD_2-like"/>
</dbReference>
<feature type="region of interest" description="Disordered" evidence="1">
    <location>
        <begin position="1"/>
        <end position="24"/>
    </location>
</feature>
<feature type="domain" description="PhoD-like phosphatase" evidence="2">
    <location>
        <begin position="126"/>
        <end position="387"/>
    </location>
</feature>
<name>A0A8H7BPC6_9FUNG</name>
<dbReference type="EMBL" id="JABAYA010000031">
    <property type="protein sequence ID" value="KAF7728820.1"/>
    <property type="molecule type" value="Genomic_DNA"/>
</dbReference>
<dbReference type="OrthoDB" id="9999821at2759"/>
<dbReference type="Proteomes" id="UP000605846">
    <property type="component" value="Unassembled WGS sequence"/>
</dbReference>
<comment type="caution">
    <text evidence="3">The sequence shown here is derived from an EMBL/GenBank/DDBJ whole genome shotgun (WGS) entry which is preliminary data.</text>
</comment>
<accession>A0A8H7BPC6</accession>
<organism evidence="3 4">
    <name type="scientific">Apophysomyces ossiformis</name>
    <dbReference type="NCBI Taxonomy" id="679940"/>
    <lineage>
        <taxon>Eukaryota</taxon>
        <taxon>Fungi</taxon>
        <taxon>Fungi incertae sedis</taxon>
        <taxon>Mucoromycota</taxon>
        <taxon>Mucoromycotina</taxon>
        <taxon>Mucoromycetes</taxon>
        <taxon>Mucorales</taxon>
        <taxon>Mucorineae</taxon>
        <taxon>Mucoraceae</taxon>
        <taxon>Apophysomyces</taxon>
    </lineage>
</organism>
<dbReference type="Gene3D" id="3.60.21.70">
    <property type="entry name" value="PhoD-like phosphatase"/>
    <property type="match status" value="1"/>
</dbReference>
<sequence>MYPQPAYPQTSPNRVSPQSDQTQLPATDRCNAICGPLLRYIGIDYDKALWRGSCLVVSTDQDPAAACLQLELQSEDGDIHSIEVQGELLDSFRNQYHFWRFELQLPLLHESQKVTYWMRTGKTFSFHLAPINQSMRFLFYSCNGFSDIPQAIKNTFGHNTAPLWVDVLDRHEVIPFHVMIGGGDQLYQDALIHKDFMKPWRDEKNPRKRIATQLSQPAREGFEEFYFWNYIRNFGFEDNPIVAKAFASIPSINMWDDHVVLFANASRFYLLFQHHTTIKLAQTHGLIKGVLPTCQHIVTTLGPEIGFVALDGRGERTKYDICRPKSYDIIFDAMYHLPQSIKHVLLVTGVPIVYPRLTLFERVMESAANFNLATLAGKTGALGNVVSGQLNKWNGDPELLDDMNDRRQIRSTISFFCLM</sequence>
<dbReference type="GO" id="GO:0016020">
    <property type="term" value="C:membrane"/>
    <property type="evidence" value="ECO:0007669"/>
    <property type="project" value="TreeGrafter"/>
</dbReference>
<evidence type="ECO:0000259" key="2">
    <source>
        <dbReference type="Pfam" id="PF19050"/>
    </source>
</evidence>
<dbReference type="AlphaFoldDB" id="A0A8H7BPC6"/>
<keyword evidence="4" id="KW-1185">Reference proteome</keyword>
<evidence type="ECO:0000256" key="1">
    <source>
        <dbReference type="SAM" id="MobiDB-lite"/>
    </source>
</evidence>
<proteinExistence type="predicted"/>
<dbReference type="Pfam" id="PF19050">
    <property type="entry name" value="PhoD_2"/>
    <property type="match status" value="1"/>
</dbReference>
<reference evidence="3" key="1">
    <citation type="submission" date="2020-01" db="EMBL/GenBank/DDBJ databases">
        <title>Genome Sequencing of Three Apophysomyces-Like Fungal Strains Confirms a Novel Fungal Genus in the Mucoromycota with divergent Burkholderia-like Endosymbiotic Bacteria.</title>
        <authorList>
            <person name="Stajich J.E."/>
            <person name="Macias A.M."/>
            <person name="Carter-House D."/>
            <person name="Lovett B."/>
            <person name="Kasson L.R."/>
            <person name="Berry K."/>
            <person name="Grigoriev I."/>
            <person name="Chang Y."/>
            <person name="Spatafora J."/>
            <person name="Kasson M.T."/>
        </authorList>
    </citation>
    <scope>NUCLEOTIDE SEQUENCE</scope>
    <source>
        <strain evidence="3">NRRL A-21654</strain>
    </source>
</reference>
<evidence type="ECO:0000313" key="3">
    <source>
        <dbReference type="EMBL" id="KAF7728820.1"/>
    </source>
</evidence>